<dbReference type="InParanoid" id="A0A6L2PFL2"/>
<dbReference type="EMBL" id="BLKM01006901">
    <property type="protein sequence ID" value="GFG29178.1"/>
    <property type="molecule type" value="Genomic_DNA"/>
</dbReference>
<name>A0A6L2PFL2_COPFO</name>
<evidence type="ECO:0000313" key="8">
    <source>
        <dbReference type="EMBL" id="GFG29178.1"/>
    </source>
</evidence>
<feature type="domain" description="Small ribosomal subunit protein mS23 conserved" evidence="7">
    <location>
        <begin position="20"/>
        <end position="126"/>
    </location>
</feature>
<accession>A0A6L2PFL2</accession>
<dbReference type="GO" id="GO:0005739">
    <property type="term" value="C:mitochondrion"/>
    <property type="evidence" value="ECO:0007669"/>
    <property type="project" value="InterPro"/>
</dbReference>
<dbReference type="GO" id="GO:0005840">
    <property type="term" value="C:ribosome"/>
    <property type="evidence" value="ECO:0007669"/>
    <property type="project" value="InterPro"/>
</dbReference>
<reference evidence="9" key="1">
    <citation type="submission" date="2020-01" db="EMBL/GenBank/DDBJ databases">
        <title>Draft genome sequence of the Termite Coptotermes fromosanus.</title>
        <authorList>
            <person name="Itakura S."/>
            <person name="Yosikawa Y."/>
            <person name="Umezawa K."/>
        </authorList>
    </citation>
    <scope>NUCLEOTIDE SEQUENCE [LARGE SCALE GENOMIC DNA]</scope>
</reference>
<dbReference type="FunCoup" id="A0A6L2PFL2">
    <property type="interactions" value="372"/>
</dbReference>
<dbReference type="PANTHER" id="PTHR15925:SF2">
    <property type="entry name" value="SMALL RIBOSOMAL SUBUNIT PROTEIN MS23"/>
    <property type="match status" value="1"/>
</dbReference>
<evidence type="ECO:0000256" key="2">
    <source>
        <dbReference type="ARBA" id="ARBA00009864"/>
    </source>
</evidence>
<organism evidence="8 9">
    <name type="scientific">Coptotermes formosanus</name>
    <name type="common">Formosan subterranean termite</name>
    <dbReference type="NCBI Taxonomy" id="36987"/>
    <lineage>
        <taxon>Eukaryota</taxon>
        <taxon>Metazoa</taxon>
        <taxon>Ecdysozoa</taxon>
        <taxon>Arthropoda</taxon>
        <taxon>Hexapoda</taxon>
        <taxon>Insecta</taxon>
        <taxon>Pterygota</taxon>
        <taxon>Neoptera</taxon>
        <taxon>Polyneoptera</taxon>
        <taxon>Dictyoptera</taxon>
        <taxon>Blattodea</taxon>
        <taxon>Blattoidea</taxon>
        <taxon>Termitoidae</taxon>
        <taxon>Rhinotermitidae</taxon>
        <taxon>Coptotermes</taxon>
    </lineage>
</organism>
<dbReference type="InterPro" id="IPR059242">
    <property type="entry name" value="mS23_dom"/>
</dbReference>
<comment type="subcellular location">
    <subcellularLocation>
        <location evidence="1">Mitochondrion</location>
    </subcellularLocation>
</comment>
<keyword evidence="4" id="KW-0496">Mitochondrion</keyword>
<evidence type="ECO:0000256" key="6">
    <source>
        <dbReference type="ARBA" id="ARBA00035137"/>
    </source>
</evidence>
<evidence type="ECO:0000256" key="5">
    <source>
        <dbReference type="ARBA" id="ARBA00023274"/>
    </source>
</evidence>
<dbReference type="GO" id="GO:0003735">
    <property type="term" value="F:structural constituent of ribosome"/>
    <property type="evidence" value="ECO:0007669"/>
    <property type="project" value="InterPro"/>
</dbReference>
<evidence type="ECO:0000256" key="1">
    <source>
        <dbReference type="ARBA" id="ARBA00004173"/>
    </source>
</evidence>
<dbReference type="InterPro" id="IPR023611">
    <property type="entry name" value="mS23_dom_met"/>
</dbReference>
<evidence type="ECO:0000313" key="9">
    <source>
        <dbReference type="Proteomes" id="UP000502823"/>
    </source>
</evidence>
<proteinExistence type="inferred from homology"/>
<keyword evidence="9" id="KW-1185">Reference proteome</keyword>
<keyword evidence="5" id="KW-0687">Ribonucleoprotein</keyword>
<keyword evidence="3" id="KW-0689">Ribosomal protein</keyword>
<dbReference type="OrthoDB" id="10012356at2759"/>
<dbReference type="Pfam" id="PF10484">
    <property type="entry name" value="MRP-S23"/>
    <property type="match status" value="1"/>
</dbReference>
<evidence type="ECO:0000259" key="7">
    <source>
        <dbReference type="Pfam" id="PF10484"/>
    </source>
</evidence>
<dbReference type="AlphaFoldDB" id="A0A6L2PFL2"/>
<comment type="caution">
    <text evidence="8">The sequence shown here is derived from an EMBL/GenBank/DDBJ whole genome shotgun (WGS) entry which is preliminary data.</text>
</comment>
<gene>
    <name evidence="8" type="ORF">Cfor_11251</name>
</gene>
<dbReference type="GO" id="GO:0006412">
    <property type="term" value="P:translation"/>
    <property type="evidence" value="ECO:0007669"/>
    <property type="project" value="InterPro"/>
</dbReference>
<evidence type="ECO:0000256" key="3">
    <source>
        <dbReference type="ARBA" id="ARBA00022980"/>
    </source>
</evidence>
<sequence length="160" mass="18136">MVNGQKNYNVVITKTVFPLYRLKGLLRSGGLKEEDKPIWYDIYEAFPPYYEPKFDRPAPDIPIRNIFYPEDAIRARFLKEHTSLPAVNLSDQRMQTQTQKFIAAYYKLKEDGVPEENLYAAALDVVNVAGARKASSGSAASTVPEAQKDTSINIKDIFKD</sequence>
<dbReference type="CDD" id="cd23701">
    <property type="entry name" value="At1g26750"/>
    <property type="match status" value="1"/>
</dbReference>
<dbReference type="InterPro" id="IPR019520">
    <property type="entry name" value="Ribosomal_mS23_met"/>
</dbReference>
<evidence type="ECO:0000256" key="4">
    <source>
        <dbReference type="ARBA" id="ARBA00023128"/>
    </source>
</evidence>
<protein>
    <recommendedName>
        <fullName evidence="6">Small ribosomal subunit protein mS23</fullName>
    </recommendedName>
</protein>
<dbReference type="PANTHER" id="PTHR15925">
    <property type="entry name" value="MITOCHONDRIAL RIBOSOMAL PROTEIN S23"/>
    <property type="match status" value="1"/>
</dbReference>
<comment type="similarity">
    <text evidence="2">Belongs to the mitochondrion-specific ribosomal protein mS23 family.</text>
</comment>
<dbReference type="Proteomes" id="UP000502823">
    <property type="component" value="Unassembled WGS sequence"/>
</dbReference>